<organism evidence="6 7">
    <name type="scientific">Seriola lalandi dorsalis</name>
    <dbReference type="NCBI Taxonomy" id="1841481"/>
    <lineage>
        <taxon>Eukaryota</taxon>
        <taxon>Metazoa</taxon>
        <taxon>Chordata</taxon>
        <taxon>Craniata</taxon>
        <taxon>Vertebrata</taxon>
        <taxon>Euteleostomi</taxon>
        <taxon>Actinopterygii</taxon>
        <taxon>Neopterygii</taxon>
        <taxon>Teleostei</taxon>
        <taxon>Neoteleostei</taxon>
        <taxon>Acanthomorphata</taxon>
        <taxon>Carangaria</taxon>
        <taxon>Carangiformes</taxon>
        <taxon>Carangidae</taxon>
        <taxon>Seriola</taxon>
    </lineage>
</organism>
<comment type="similarity">
    <text evidence="1 5">Belongs to the phosphatase and actin regulator family.</text>
</comment>
<dbReference type="GO" id="GO:0030036">
    <property type="term" value="P:actin cytoskeleton organization"/>
    <property type="evidence" value="ECO:0007669"/>
    <property type="project" value="TreeGrafter"/>
</dbReference>
<proteinExistence type="inferred from homology"/>
<dbReference type="GeneTree" id="ENSGT00940000157562"/>
<keyword evidence="3 5" id="KW-0009">Actin-binding</keyword>
<evidence type="ECO:0000256" key="3">
    <source>
        <dbReference type="ARBA" id="ARBA00023203"/>
    </source>
</evidence>
<dbReference type="GO" id="GO:0004864">
    <property type="term" value="F:protein phosphatase inhibitor activity"/>
    <property type="evidence" value="ECO:0007669"/>
    <property type="project" value="UniProtKB-UniRule"/>
</dbReference>
<dbReference type="PROSITE" id="PS51073">
    <property type="entry name" value="RPEL"/>
    <property type="match status" value="1"/>
</dbReference>
<evidence type="ECO:0000313" key="6">
    <source>
        <dbReference type="Ensembl" id="ENSSLDP00000007935.1"/>
    </source>
</evidence>
<accession>A0A3B4WVK6</accession>
<evidence type="ECO:0000256" key="1">
    <source>
        <dbReference type="ARBA" id="ARBA00009795"/>
    </source>
</evidence>
<dbReference type="PANTHER" id="PTHR12751:SF7">
    <property type="entry name" value="PHOSPHATASE AND ACTIN REGULATOR 3"/>
    <property type="match status" value="1"/>
</dbReference>
<evidence type="ECO:0000256" key="2">
    <source>
        <dbReference type="ARBA" id="ARBA00022737"/>
    </source>
</evidence>
<dbReference type="Gene3D" id="6.10.140.2130">
    <property type="match status" value="1"/>
</dbReference>
<keyword evidence="2 5" id="KW-0677">Repeat</keyword>
<reference evidence="6" key="1">
    <citation type="submission" date="2025-08" db="UniProtKB">
        <authorList>
            <consortium name="Ensembl"/>
        </authorList>
    </citation>
    <scope>IDENTIFICATION</scope>
</reference>
<dbReference type="GeneID" id="111670770"/>
<dbReference type="PANTHER" id="PTHR12751">
    <property type="entry name" value="PHOSPHATASE AND ACTIN REGULATOR PHACTR"/>
    <property type="match status" value="1"/>
</dbReference>
<dbReference type="Pfam" id="PF02755">
    <property type="entry name" value="RPEL"/>
    <property type="match status" value="1"/>
</dbReference>
<dbReference type="KEGG" id="slal:111670770"/>
<dbReference type="AlphaFoldDB" id="A0A3B4WVK6"/>
<dbReference type="Proteomes" id="UP000261360">
    <property type="component" value="Unplaced"/>
</dbReference>
<dbReference type="KEGG" id="slal:111647295"/>
<evidence type="ECO:0000256" key="4">
    <source>
        <dbReference type="PROSITE-ProRule" id="PRU00401"/>
    </source>
</evidence>
<keyword evidence="7" id="KW-1185">Reference proteome</keyword>
<protein>
    <recommendedName>
        <fullName evidence="5">Phosphatase and actin regulator</fullName>
    </recommendedName>
</protein>
<dbReference type="Ensembl" id="ENSSLDT00000008189.1">
    <property type="protein sequence ID" value="ENSSLDP00000007935.1"/>
    <property type="gene ID" value="ENSSLDG00000006310.1"/>
</dbReference>
<dbReference type="GO" id="GO:0003779">
    <property type="term" value="F:actin binding"/>
    <property type="evidence" value="ECO:0007669"/>
    <property type="project" value="UniProtKB-KW"/>
</dbReference>
<dbReference type="InterPro" id="IPR004018">
    <property type="entry name" value="RPEL_repeat"/>
</dbReference>
<comment type="subunit">
    <text evidence="5">Binds PPP1CA and actin.</text>
</comment>
<evidence type="ECO:0000256" key="5">
    <source>
        <dbReference type="RuleBase" id="RU301113"/>
    </source>
</evidence>
<feature type="repeat" description="RPEL" evidence="4">
    <location>
        <begin position="39"/>
        <end position="64"/>
    </location>
</feature>
<name>A0A3B4WVK6_SERLL</name>
<dbReference type="OrthoDB" id="5563016at2759"/>
<reference evidence="6" key="2">
    <citation type="submission" date="2025-09" db="UniProtKB">
        <authorList>
            <consortium name="Ensembl"/>
        </authorList>
    </citation>
    <scope>IDENTIFICATION</scope>
</reference>
<dbReference type="RefSeq" id="XP_023283417.1">
    <property type="nucleotide sequence ID" value="XM_023427649.1"/>
</dbReference>
<sequence length="124" mass="14448">MSIIVNISEFDLLFGDNICLVSTERNDQTEQEERREIKQRLNRKLNQRPTVDELRDRKILIRFSDYVEVAKAQDYDRRADKPWTRLSAADKVVKKTSLVFLGLISNTGLLKIKIMTQGPYSDIC</sequence>
<evidence type="ECO:0000313" key="7">
    <source>
        <dbReference type="Proteomes" id="UP000261360"/>
    </source>
</evidence>
<dbReference type="SMART" id="SM00707">
    <property type="entry name" value="RPEL"/>
    <property type="match status" value="1"/>
</dbReference>
<dbReference type="RefSeq" id="XP_023252689.1">
    <property type="nucleotide sequence ID" value="XM_023396921.1"/>
</dbReference>
<dbReference type="GeneID" id="111647295"/>